<feature type="transmembrane region" description="Helical" evidence="1">
    <location>
        <begin position="88"/>
        <end position="110"/>
    </location>
</feature>
<evidence type="ECO:0000259" key="2">
    <source>
        <dbReference type="Pfam" id="PF05569"/>
    </source>
</evidence>
<name>A0AAU8MTH6_9GAMM</name>
<keyword evidence="1" id="KW-0472">Membrane</keyword>
<feature type="domain" description="Peptidase M56" evidence="2">
    <location>
        <begin position="11"/>
        <end position="263"/>
    </location>
</feature>
<reference evidence="3" key="1">
    <citation type="submission" date="2024-06" db="EMBL/GenBank/DDBJ databases">
        <authorList>
            <person name="Li S."/>
        </authorList>
    </citation>
    <scope>NUCLEOTIDE SEQUENCE</scope>
    <source>
        <strain evidence="3">SR10</strain>
    </source>
</reference>
<feature type="transmembrane region" description="Helical" evidence="1">
    <location>
        <begin position="39"/>
        <end position="59"/>
    </location>
</feature>
<protein>
    <submittedName>
        <fullName evidence="3">M56 family metallopeptidase</fullName>
    </submittedName>
</protein>
<dbReference type="EMBL" id="CP159925">
    <property type="protein sequence ID" value="XCO75580.1"/>
    <property type="molecule type" value="Genomic_DNA"/>
</dbReference>
<gene>
    <name evidence="3" type="ORF">ABU614_01930</name>
</gene>
<keyword evidence="1" id="KW-0812">Transmembrane</keyword>
<dbReference type="PANTHER" id="PTHR34978:SF3">
    <property type="entry name" value="SLR0241 PROTEIN"/>
    <property type="match status" value="1"/>
</dbReference>
<dbReference type="RefSeq" id="WP_363798673.1">
    <property type="nucleotide sequence ID" value="NZ_CP159925.1"/>
</dbReference>
<sequence>MSAVELLRALAETAAAMSLAIALVLALRRPLRHAFGAGVAYAAWWLVPLAVVAVLLPAAPRPPTATAWQVVPGAPMALAPAAPQAPVATLWVALSLLWLSGALAMALRAWRQQQRFERRLGRLHPRADGSMQAQTDYGLPAAMGLLRPKVVLPRDFECRYDTRQRRLIALHERIHIARGDLYANAAVLSLSCLYWFNPLSHYAARAFRSDQELACDQRVLRRLPTARRSYGEALLKAALRGGPSPLACTWSSSHPLKERIAMLNRTAPSASRLRLGAAVLIALAAVTGFGAWAAQPASAPAERRFDLNTAQMSQRQYAAHVAELAGLRIDNPEILSDAVAVREARLSQIDAGMAFALLQMQTGLTAKIDGDRVRFAAGERPQAPGAQSVMFYRKGAQR</sequence>
<dbReference type="Pfam" id="PF05569">
    <property type="entry name" value="Peptidase_M56"/>
    <property type="match status" value="1"/>
</dbReference>
<dbReference type="InterPro" id="IPR008756">
    <property type="entry name" value="Peptidase_M56"/>
</dbReference>
<proteinExistence type="predicted"/>
<feature type="transmembrane region" description="Helical" evidence="1">
    <location>
        <begin position="275"/>
        <end position="294"/>
    </location>
</feature>
<dbReference type="CDD" id="cd07341">
    <property type="entry name" value="M56_BlaR1_MecR1_like"/>
    <property type="match status" value="1"/>
</dbReference>
<evidence type="ECO:0000313" key="3">
    <source>
        <dbReference type="EMBL" id="XCO75580.1"/>
    </source>
</evidence>
<dbReference type="InterPro" id="IPR052173">
    <property type="entry name" value="Beta-lactam_resp_regulator"/>
</dbReference>
<dbReference type="PANTHER" id="PTHR34978">
    <property type="entry name" value="POSSIBLE SENSOR-TRANSDUCER PROTEIN BLAR"/>
    <property type="match status" value="1"/>
</dbReference>
<dbReference type="AlphaFoldDB" id="A0AAU8MTH6"/>
<evidence type="ECO:0000256" key="1">
    <source>
        <dbReference type="SAM" id="Phobius"/>
    </source>
</evidence>
<accession>A0AAU8MTH6</accession>
<organism evidence="3">
    <name type="scientific">Lysobacter firmicutimachus</name>
    <dbReference type="NCBI Taxonomy" id="1792846"/>
    <lineage>
        <taxon>Bacteria</taxon>
        <taxon>Pseudomonadati</taxon>
        <taxon>Pseudomonadota</taxon>
        <taxon>Gammaproteobacteria</taxon>
        <taxon>Lysobacterales</taxon>
        <taxon>Lysobacteraceae</taxon>
        <taxon>Lysobacter</taxon>
    </lineage>
</organism>
<keyword evidence="1" id="KW-1133">Transmembrane helix</keyword>
<feature type="transmembrane region" description="Helical" evidence="1">
    <location>
        <begin position="6"/>
        <end position="27"/>
    </location>
</feature>